<accession>A0ABW2F3T7</accession>
<keyword evidence="2" id="KW-0732">Signal</keyword>
<dbReference type="Pfam" id="PF01547">
    <property type="entry name" value="SBP_bac_1"/>
    <property type="match status" value="1"/>
</dbReference>
<gene>
    <name evidence="3" type="ORF">ACFQMJ_04875</name>
</gene>
<dbReference type="RefSeq" id="WP_378047942.1">
    <property type="nucleotide sequence ID" value="NZ_JBHMDN010000016.1"/>
</dbReference>
<feature type="compositionally biased region" description="Basic and acidic residues" evidence="1">
    <location>
        <begin position="34"/>
        <end position="43"/>
    </location>
</feature>
<evidence type="ECO:0000256" key="1">
    <source>
        <dbReference type="SAM" id="MobiDB-lite"/>
    </source>
</evidence>
<keyword evidence="4" id="KW-1185">Reference proteome</keyword>
<name>A0ABW2F3T7_9BACL</name>
<dbReference type="PROSITE" id="PS51257">
    <property type="entry name" value="PROKAR_LIPOPROTEIN"/>
    <property type="match status" value="1"/>
</dbReference>
<feature type="region of interest" description="Disordered" evidence="1">
    <location>
        <begin position="21"/>
        <end position="43"/>
    </location>
</feature>
<comment type="caution">
    <text evidence="3">The sequence shown here is derived from an EMBL/GenBank/DDBJ whole genome shotgun (WGS) entry which is preliminary data.</text>
</comment>
<dbReference type="Gene3D" id="3.40.190.10">
    <property type="entry name" value="Periplasmic binding protein-like II"/>
    <property type="match status" value="1"/>
</dbReference>
<sequence>MKKALSVGLLALLAAGAALSGCSGGSDSGAKGETGVRESGQGEHEAVTLKFMHRWPESQAVFEQAIKEFQEKYPYITVNMMPTLVGDQYNAQLQAAASSNDLPDIFANSAAVPIDQLVQLGLIRDLDDVVPAEKREAFYDGTWTEGFTTIDGKIYALPHFTPRRFAHVMYYNKDVLEKAGLTEADVPKSWDELVAVSDKIRAVGSDVYPLIIGVKTAWLTEGFIGQMATAITPNILPNNGTYQGFNYNTGEYEFNSPGLVETMKFFKQLQDDKILHPNSLVIDYREASSMFAGGKAAFDIDGTFLTSELQGNNQFDAFGVAPLPTKDGKPQYYAFQGETKASVHISQNTKHYEEAKLFLQFYMDRIYTLQMENGVEGSPIIAQNESTQTDNPQFAQAQQIQDETFILSPHQYTRNAATVKVNTELNGKKPKATLGNIFEGYMTGQFKDLEETLGKLSADYNAALNDSLERVKAGGAEVGPDDFKFPNWTPFEPYSQDKYDELGK</sequence>
<protein>
    <submittedName>
        <fullName evidence="3">ABC transporter substrate-binding protein</fullName>
    </submittedName>
</protein>
<dbReference type="EMBL" id="JBHTAI010000002">
    <property type="protein sequence ID" value="MFC7147862.1"/>
    <property type="molecule type" value="Genomic_DNA"/>
</dbReference>
<proteinExistence type="predicted"/>
<evidence type="ECO:0000313" key="4">
    <source>
        <dbReference type="Proteomes" id="UP001596378"/>
    </source>
</evidence>
<dbReference type="CDD" id="cd13585">
    <property type="entry name" value="PBP2_TMBP_like"/>
    <property type="match status" value="1"/>
</dbReference>
<dbReference type="PANTHER" id="PTHR43649:SF12">
    <property type="entry name" value="DIACETYLCHITOBIOSE BINDING PROTEIN DASA"/>
    <property type="match status" value="1"/>
</dbReference>
<feature type="signal peptide" evidence="2">
    <location>
        <begin position="1"/>
        <end position="20"/>
    </location>
</feature>
<dbReference type="PANTHER" id="PTHR43649">
    <property type="entry name" value="ARABINOSE-BINDING PROTEIN-RELATED"/>
    <property type="match status" value="1"/>
</dbReference>
<dbReference type="SUPFAM" id="SSF53850">
    <property type="entry name" value="Periplasmic binding protein-like II"/>
    <property type="match status" value="1"/>
</dbReference>
<dbReference type="InterPro" id="IPR050490">
    <property type="entry name" value="Bact_solute-bd_prot1"/>
</dbReference>
<dbReference type="InterPro" id="IPR006059">
    <property type="entry name" value="SBP"/>
</dbReference>
<evidence type="ECO:0000256" key="2">
    <source>
        <dbReference type="SAM" id="SignalP"/>
    </source>
</evidence>
<evidence type="ECO:0000313" key="3">
    <source>
        <dbReference type="EMBL" id="MFC7147862.1"/>
    </source>
</evidence>
<feature type="chain" id="PRO_5045771721" evidence="2">
    <location>
        <begin position="21"/>
        <end position="504"/>
    </location>
</feature>
<organism evidence="3 4">
    <name type="scientific">Cohnella cellulosilytica</name>
    <dbReference type="NCBI Taxonomy" id="986710"/>
    <lineage>
        <taxon>Bacteria</taxon>
        <taxon>Bacillati</taxon>
        <taxon>Bacillota</taxon>
        <taxon>Bacilli</taxon>
        <taxon>Bacillales</taxon>
        <taxon>Paenibacillaceae</taxon>
        <taxon>Cohnella</taxon>
    </lineage>
</organism>
<reference evidence="4" key="1">
    <citation type="journal article" date="2019" name="Int. J. Syst. Evol. Microbiol.">
        <title>The Global Catalogue of Microorganisms (GCM) 10K type strain sequencing project: providing services to taxonomists for standard genome sequencing and annotation.</title>
        <authorList>
            <consortium name="The Broad Institute Genomics Platform"/>
            <consortium name="The Broad Institute Genome Sequencing Center for Infectious Disease"/>
            <person name="Wu L."/>
            <person name="Ma J."/>
        </authorList>
    </citation>
    <scope>NUCLEOTIDE SEQUENCE [LARGE SCALE GENOMIC DNA]</scope>
    <source>
        <strain evidence="4">KCTC 12907</strain>
    </source>
</reference>
<dbReference type="Proteomes" id="UP001596378">
    <property type="component" value="Unassembled WGS sequence"/>
</dbReference>